<feature type="domain" description="RNA polymerase sigma-70 region 4" evidence="1">
    <location>
        <begin position="64"/>
        <end position="108"/>
    </location>
</feature>
<organism evidence="2 3">
    <name type="scientific">Cytobacillus gottheilii</name>
    <dbReference type="NCBI Taxonomy" id="859144"/>
    <lineage>
        <taxon>Bacteria</taxon>
        <taxon>Bacillati</taxon>
        <taxon>Bacillota</taxon>
        <taxon>Bacilli</taxon>
        <taxon>Bacillales</taxon>
        <taxon>Bacillaceae</taxon>
        <taxon>Cytobacillus</taxon>
    </lineage>
</organism>
<reference evidence="2 3" key="1">
    <citation type="submission" date="2021-03" db="EMBL/GenBank/DDBJ databases">
        <title>The first data on the complete genome of the tetrodotoxin-producing bacterium.</title>
        <authorList>
            <person name="Melnikova D.I."/>
            <person name="Nijland R."/>
            <person name="Magarlamov T.Y."/>
        </authorList>
    </citation>
    <scope>NUCLEOTIDE SEQUENCE [LARGE SCALE GENOMIC DNA]</scope>
    <source>
        <strain evidence="2 3">1839</strain>
    </source>
</reference>
<keyword evidence="3" id="KW-1185">Reference proteome</keyword>
<protein>
    <submittedName>
        <fullName evidence="2">DUF134 domain-containing protein</fullName>
    </submittedName>
</protein>
<dbReference type="Pfam" id="PF04545">
    <property type="entry name" value="Sigma70_r4"/>
    <property type="match status" value="1"/>
</dbReference>
<evidence type="ECO:0000259" key="1">
    <source>
        <dbReference type="Pfam" id="PF04545"/>
    </source>
</evidence>
<name>A0ABX8FG14_9BACI</name>
<dbReference type="SUPFAM" id="SSF88659">
    <property type="entry name" value="Sigma3 and sigma4 domains of RNA polymerase sigma factors"/>
    <property type="match status" value="1"/>
</dbReference>
<accession>A0ABX8FG14</accession>
<sequence length="133" mass="14805">MGTVKIDTHAKERTLESKYPALDNADGLRILLGDYHALLERQYAGDYDAVVILADLTTAIERAGLTDRQREALRLVYEEDLSQVDAGDMLGVSKQTVNRLINVALAKVARVFEKWARYGEGYSLNNGEESSND</sequence>
<evidence type="ECO:0000313" key="2">
    <source>
        <dbReference type="EMBL" id="QVY62974.1"/>
    </source>
</evidence>
<dbReference type="Gene3D" id="1.10.10.10">
    <property type="entry name" value="Winged helix-like DNA-binding domain superfamily/Winged helix DNA-binding domain"/>
    <property type="match status" value="1"/>
</dbReference>
<evidence type="ECO:0000313" key="3">
    <source>
        <dbReference type="Proteomes" id="UP000679247"/>
    </source>
</evidence>
<dbReference type="InterPro" id="IPR036388">
    <property type="entry name" value="WH-like_DNA-bd_sf"/>
</dbReference>
<dbReference type="CDD" id="cd06171">
    <property type="entry name" value="Sigma70_r4"/>
    <property type="match status" value="1"/>
</dbReference>
<dbReference type="InterPro" id="IPR013324">
    <property type="entry name" value="RNA_pol_sigma_r3/r4-like"/>
</dbReference>
<dbReference type="InterPro" id="IPR007630">
    <property type="entry name" value="RNA_pol_sigma70_r4"/>
</dbReference>
<gene>
    <name evidence="2" type="ORF">J1899_08005</name>
</gene>
<dbReference type="Proteomes" id="UP000679247">
    <property type="component" value="Chromosome"/>
</dbReference>
<dbReference type="RefSeq" id="WP_214478338.1">
    <property type="nucleotide sequence ID" value="NZ_CP071709.1"/>
</dbReference>
<proteinExistence type="predicted"/>
<dbReference type="EMBL" id="CP071709">
    <property type="protein sequence ID" value="QVY62974.1"/>
    <property type="molecule type" value="Genomic_DNA"/>
</dbReference>